<evidence type="ECO:0000313" key="1">
    <source>
        <dbReference type="EMBL" id="CAI2378327.1"/>
    </source>
</evidence>
<sequence length="115" mass="13362">MGKIREETNQSYRLKTMKQTSNPDFLTEGKLLPEEFTLVGDTLIKKLLVRRGEADSKLKRNPLLSDDKQILTNYGISYNSRVRDLFEQETEVQATPNENDWVLINLTETQKEETL</sequence>
<reference evidence="1" key="1">
    <citation type="submission" date="2023-07" db="EMBL/GenBank/DDBJ databases">
        <authorList>
            <consortium name="AG Swart"/>
            <person name="Singh M."/>
            <person name="Singh A."/>
            <person name="Seah K."/>
            <person name="Emmerich C."/>
        </authorList>
    </citation>
    <scope>NUCLEOTIDE SEQUENCE</scope>
    <source>
        <strain evidence="1">DP1</strain>
    </source>
</reference>
<accession>A0AAD1XSX8</accession>
<keyword evidence="2" id="KW-1185">Reference proteome</keyword>
<organism evidence="1 2">
    <name type="scientific">Euplotes crassus</name>
    <dbReference type="NCBI Taxonomy" id="5936"/>
    <lineage>
        <taxon>Eukaryota</taxon>
        <taxon>Sar</taxon>
        <taxon>Alveolata</taxon>
        <taxon>Ciliophora</taxon>
        <taxon>Intramacronucleata</taxon>
        <taxon>Spirotrichea</taxon>
        <taxon>Hypotrichia</taxon>
        <taxon>Euplotida</taxon>
        <taxon>Euplotidae</taxon>
        <taxon>Moneuplotes</taxon>
    </lineage>
</organism>
<gene>
    <name evidence="1" type="ORF">ECRASSUSDP1_LOCUS19722</name>
</gene>
<proteinExistence type="predicted"/>
<comment type="caution">
    <text evidence="1">The sequence shown here is derived from an EMBL/GenBank/DDBJ whole genome shotgun (WGS) entry which is preliminary data.</text>
</comment>
<dbReference type="Proteomes" id="UP001295684">
    <property type="component" value="Unassembled WGS sequence"/>
</dbReference>
<evidence type="ECO:0000313" key="2">
    <source>
        <dbReference type="Proteomes" id="UP001295684"/>
    </source>
</evidence>
<dbReference type="AlphaFoldDB" id="A0AAD1XSX8"/>
<dbReference type="EMBL" id="CAMPGE010020038">
    <property type="protein sequence ID" value="CAI2378327.1"/>
    <property type="molecule type" value="Genomic_DNA"/>
</dbReference>
<name>A0AAD1XSX8_EUPCR</name>
<protein>
    <submittedName>
        <fullName evidence="1">Uncharacterized protein</fullName>
    </submittedName>
</protein>